<dbReference type="Proteomes" id="UP000177925">
    <property type="component" value="Unassembled WGS sequence"/>
</dbReference>
<accession>A0A1F6TA63</accession>
<evidence type="ECO:0000256" key="1">
    <source>
        <dbReference type="SAM" id="Phobius"/>
    </source>
</evidence>
<feature type="transmembrane region" description="Helical" evidence="1">
    <location>
        <begin position="49"/>
        <end position="69"/>
    </location>
</feature>
<evidence type="ECO:0000313" key="3">
    <source>
        <dbReference type="Proteomes" id="UP000177925"/>
    </source>
</evidence>
<name>A0A1F6TA63_9PROT</name>
<organism evidence="2 3">
    <name type="scientific">Candidatus Muproteobacteria bacterium RBG_16_64_11</name>
    <dbReference type="NCBI Taxonomy" id="1817758"/>
    <lineage>
        <taxon>Bacteria</taxon>
        <taxon>Pseudomonadati</taxon>
        <taxon>Pseudomonadota</taxon>
        <taxon>Candidatus Muproteobacteria</taxon>
    </lineage>
</organism>
<keyword evidence="1" id="KW-0812">Transmembrane</keyword>
<reference evidence="2 3" key="1">
    <citation type="journal article" date="2016" name="Nat. Commun.">
        <title>Thousands of microbial genomes shed light on interconnected biogeochemical processes in an aquifer system.</title>
        <authorList>
            <person name="Anantharaman K."/>
            <person name="Brown C.T."/>
            <person name="Hug L.A."/>
            <person name="Sharon I."/>
            <person name="Castelle C.J."/>
            <person name="Probst A.J."/>
            <person name="Thomas B.C."/>
            <person name="Singh A."/>
            <person name="Wilkins M.J."/>
            <person name="Karaoz U."/>
            <person name="Brodie E.L."/>
            <person name="Williams K.H."/>
            <person name="Hubbard S.S."/>
            <person name="Banfield J.F."/>
        </authorList>
    </citation>
    <scope>NUCLEOTIDE SEQUENCE [LARGE SCALE GENOMIC DNA]</scope>
</reference>
<proteinExistence type="predicted"/>
<comment type="caution">
    <text evidence="2">The sequence shown here is derived from an EMBL/GenBank/DDBJ whole genome shotgun (WGS) entry which is preliminary data.</text>
</comment>
<protein>
    <submittedName>
        <fullName evidence="2">Uncharacterized protein</fullName>
    </submittedName>
</protein>
<feature type="transmembrane region" description="Helical" evidence="1">
    <location>
        <begin position="122"/>
        <end position="139"/>
    </location>
</feature>
<keyword evidence="1" id="KW-0472">Membrane</keyword>
<feature type="transmembrane region" description="Helical" evidence="1">
    <location>
        <begin position="12"/>
        <end position="37"/>
    </location>
</feature>
<keyword evidence="1" id="KW-1133">Transmembrane helix</keyword>
<dbReference type="EMBL" id="MFSS01000106">
    <property type="protein sequence ID" value="OGI41969.1"/>
    <property type="molecule type" value="Genomic_DNA"/>
</dbReference>
<gene>
    <name evidence="2" type="ORF">A2150_07600</name>
</gene>
<dbReference type="AlphaFoldDB" id="A0A1F6TA63"/>
<feature type="transmembrane region" description="Helical" evidence="1">
    <location>
        <begin position="98"/>
        <end position="116"/>
    </location>
</feature>
<sequence>MIFSARNRKLTPAAFTAVWLASLVSTVLLPLGVVFFLDVLVEVRGFQPGLGPYVFAVGGALAIVSYVLAQRFRAEYREQRGLPALDDEPALRAYARKLFIGLGIAETPCYAAIFYYVLTRDVAWTLVLCAAAIVLVMLYKPAWPATRG</sequence>
<evidence type="ECO:0000313" key="2">
    <source>
        <dbReference type="EMBL" id="OGI41969.1"/>
    </source>
</evidence>